<evidence type="ECO:0000313" key="4">
    <source>
        <dbReference type="EMBL" id="CAH9125572.1"/>
    </source>
</evidence>
<name>A0AAV0EQS3_9ASTE</name>
<organism evidence="4 5">
    <name type="scientific">Cuscuta epithymum</name>
    <dbReference type="NCBI Taxonomy" id="186058"/>
    <lineage>
        <taxon>Eukaryota</taxon>
        <taxon>Viridiplantae</taxon>
        <taxon>Streptophyta</taxon>
        <taxon>Embryophyta</taxon>
        <taxon>Tracheophyta</taxon>
        <taxon>Spermatophyta</taxon>
        <taxon>Magnoliopsida</taxon>
        <taxon>eudicotyledons</taxon>
        <taxon>Gunneridae</taxon>
        <taxon>Pentapetalae</taxon>
        <taxon>asterids</taxon>
        <taxon>lamiids</taxon>
        <taxon>Solanales</taxon>
        <taxon>Convolvulaceae</taxon>
        <taxon>Cuscuteae</taxon>
        <taxon>Cuscuta</taxon>
        <taxon>Cuscuta subgen. Cuscuta</taxon>
    </lineage>
</organism>
<sequence length="644" mass="71042">MIRGTTIFSKCWTAHSHLFIRLSSSATPFDLKSGIASLQACAYQRNLKTGKQLHTLMLVTSLVKFSPVCITSLINMYSKCNPNSMSDAFSVFSASPPHARNVFVHNALIAGFASHDLPNAVLQIYLDMRVLGLVPDKFTFPCVIKAASYSNNLICMKSIHGLVFTLGLDFDSFVGSALVHSYLTFGLTEDAEEVFDELSLRNDVVLWNAMINGYSQTGNFDKAMEVFTWMMTDDGVSPNRFTITGVLSALSNIESSVHKGREMHGFITRKGYDEGGVAVSNALIDMYGKCKRASDALGVFEMMGEKDIFSWNSILCVHEQCGDSEGTIRLFKRMLCAAQTPPDLVTVTTVLPACSHLAALRHGKEIHAYMIVTMLKNNVDSDNDSFIDNALLDMYAKCGNMNDAQMIFNTMKFRDVASWNVMIKGYGMHGDGKKALRMFSHMCETGIKPDEVTFVGVLSACSHTGLINQGRDFLLSMLPKHGIVPCIEHYTCVIDMFGRAGLLDAAHDLLLMMPVDPNPVVWRAFLAACRLHGNANPTVISAASSKLFEINPEHCGSYVILSNVYGANDRYGEVLEVRDAMRVQDVRKVPGCSWIELSNGVHSFLTCDKSHPEGDLIYDGLNSLTTRLREHNGYMAGDALECNM</sequence>
<evidence type="ECO:0000256" key="1">
    <source>
        <dbReference type="ARBA" id="ARBA00022737"/>
    </source>
</evidence>
<dbReference type="EMBL" id="CAMAPF010000938">
    <property type="protein sequence ID" value="CAH9125572.1"/>
    <property type="molecule type" value="Genomic_DNA"/>
</dbReference>
<dbReference type="PANTHER" id="PTHR47926">
    <property type="entry name" value="PENTATRICOPEPTIDE REPEAT-CONTAINING PROTEIN"/>
    <property type="match status" value="1"/>
</dbReference>
<dbReference type="Pfam" id="PF01535">
    <property type="entry name" value="PPR"/>
    <property type="match status" value="5"/>
</dbReference>
<keyword evidence="5" id="KW-1185">Reference proteome</keyword>
<evidence type="ECO:0008006" key="6">
    <source>
        <dbReference type="Google" id="ProtNLM"/>
    </source>
</evidence>
<dbReference type="EMBL" id="CAMAPF010000185">
    <property type="protein sequence ID" value="CAH9111813.1"/>
    <property type="molecule type" value="Genomic_DNA"/>
</dbReference>
<dbReference type="InterPro" id="IPR046848">
    <property type="entry name" value="E_motif"/>
</dbReference>
<dbReference type="GO" id="GO:0003723">
    <property type="term" value="F:RNA binding"/>
    <property type="evidence" value="ECO:0007669"/>
    <property type="project" value="InterPro"/>
</dbReference>
<keyword evidence="1" id="KW-0677">Repeat</keyword>
<accession>A0AAV0EQS3</accession>
<feature type="repeat" description="PPR" evidence="2">
    <location>
        <begin position="203"/>
        <end position="238"/>
    </location>
</feature>
<evidence type="ECO:0000313" key="3">
    <source>
        <dbReference type="EMBL" id="CAH9111813.1"/>
    </source>
</evidence>
<dbReference type="PROSITE" id="PS51375">
    <property type="entry name" value="PPR"/>
    <property type="match status" value="4"/>
</dbReference>
<feature type="repeat" description="PPR" evidence="2">
    <location>
        <begin position="307"/>
        <end position="341"/>
    </location>
</feature>
<dbReference type="InterPro" id="IPR011990">
    <property type="entry name" value="TPR-like_helical_dom_sf"/>
</dbReference>
<dbReference type="Gene3D" id="1.25.40.10">
    <property type="entry name" value="Tetratricopeptide repeat domain"/>
    <property type="match status" value="5"/>
</dbReference>
<protein>
    <recommendedName>
        <fullName evidence="6">Pentatricopeptide repeat-containing protein</fullName>
    </recommendedName>
</protein>
<evidence type="ECO:0000313" key="5">
    <source>
        <dbReference type="Proteomes" id="UP001152523"/>
    </source>
</evidence>
<dbReference type="Proteomes" id="UP001152523">
    <property type="component" value="Unassembled WGS sequence"/>
</dbReference>
<reference evidence="4" key="1">
    <citation type="submission" date="2022-07" db="EMBL/GenBank/DDBJ databases">
        <authorList>
            <person name="Macas J."/>
            <person name="Novak P."/>
            <person name="Neumann P."/>
        </authorList>
    </citation>
    <scope>NUCLEOTIDE SEQUENCE</scope>
</reference>
<comment type="caution">
    <text evidence="4">The sequence shown here is derived from an EMBL/GenBank/DDBJ whole genome shotgun (WGS) entry which is preliminary data.</text>
</comment>
<dbReference type="Pfam" id="PF13041">
    <property type="entry name" value="PPR_2"/>
    <property type="match status" value="2"/>
</dbReference>
<dbReference type="AlphaFoldDB" id="A0AAV0EQS3"/>
<dbReference type="InterPro" id="IPR046960">
    <property type="entry name" value="PPR_At4g14850-like_plant"/>
</dbReference>
<feature type="repeat" description="PPR" evidence="2">
    <location>
        <begin position="415"/>
        <end position="449"/>
    </location>
</feature>
<dbReference type="FunFam" id="1.25.40.10:FF:000305">
    <property type="entry name" value="Pentatricopeptide repeat-containing protein mitochondrial"/>
    <property type="match status" value="1"/>
</dbReference>
<gene>
    <name evidence="3" type="ORF">CEPIT_LOCUS19658</name>
    <name evidence="4" type="ORF">CEPIT_LOCUS26863</name>
</gene>
<dbReference type="InterPro" id="IPR002885">
    <property type="entry name" value="PPR_rpt"/>
</dbReference>
<proteinExistence type="predicted"/>
<dbReference type="FunFam" id="1.25.40.10:FF:000627">
    <property type="entry name" value="Pentatricopeptide repeat-containing protein"/>
    <property type="match status" value="1"/>
</dbReference>
<dbReference type="NCBIfam" id="TIGR00756">
    <property type="entry name" value="PPR"/>
    <property type="match status" value="3"/>
</dbReference>
<feature type="repeat" description="PPR" evidence="2">
    <location>
        <begin position="101"/>
        <end position="135"/>
    </location>
</feature>
<evidence type="ECO:0000256" key="2">
    <source>
        <dbReference type="PROSITE-ProRule" id="PRU00708"/>
    </source>
</evidence>
<dbReference type="Pfam" id="PF20431">
    <property type="entry name" value="E_motif"/>
    <property type="match status" value="1"/>
</dbReference>
<dbReference type="GO" id="GO:0009451">
    <property type="term" value="P:RNA modification"/>
    <property type="evidence" value="ECO:0007669"/>
    <property type="project" value="InterPro"/>
</dbReference>